<feature type="transmembrane region" description="Helical" evidence="1">
    <location>
        <begin position="45"/>
        <end position="64"/>
    </location>
</feature>
<organism evidence="2 3">
    <name type="scientific">Acrobeloides nanus</name>
    <dbReference type="NCBI Taxonomy" id="290746"/>
    <lineage>
        <taxon>Eukaryota</taxon>
        <taxon>Metazoa</taxon>
        <taxon>Ecdysozoa</taxon>
        <taxon>Nematoda</taxon>
        <taxon>Chromadorea</taxon>
        <taxon>Rhabditida</taxon>
        <taxon>Tylenchina</taxon>
        <taxon>Cephalobomorpha</taxon>
        <taxon>Cephaloboidea</taxon>
        <taxon>Cephalobidae</taxon>
        <taxon>Acrobeloides</taxon>
    </lineage>
</organism>
<dbReference type="AlphaFoldDB" id="A0A914EAJ5"/>
<name>A0A914EAJ5_9BILA</name>
<dbReference type="InterPro" id="IPR019428">
    <property type="entry name" value="7TM_GPCR_serpentine_rcpt_Str"/>
</dbReference>
<dbReference type="PANTHER" id="PTHR22943">
    <property type="entry name" value="7-TRANSMEMBRANE DOMAIN RECEPTOR C.ELEGANS"/>
    <property type="match status" value="1"/>
</dbReference>
<keyword evidence="1" id="KW-0812">Transmembrane</keyword>
<dbReference type="PANTHER" id="PTHR22943:SF248">
    <property type="entry name" value="SEVEN TM RECEPTOR"/>
    <property type="match status" value="1"/>
</dbReference>
<dbReference type="WBParaSite" id="ACRNAN_scaffold6471.g6671.t1">
    <property type="protein sequence ID" value="ACRNAN_scaffold6471.g6671.t1"/>
    <property type="gene ID" value="ACRNAN_scaffold6471.g6671"/>
</dbReference>
<keyword evidence="1" id="KW-1133">Transmembrane helix</keyword>
<evidence type="ECO:0000313" key="2">
    <source>
        <dbReference type="Proteomes" id="UP000887540"/>
    </source>
</evidence>
<feature type="transmembrane region" description="Helical" evidence="1">
    <location>
        <begin position="15"/>
        <end position="33"/>
    </location>
</feature>
<keyword evidence="1" id="KW-0472">Membrane</keyword>
<proteinExistence type="predicted"/>
<dbReference type="GO" id="GO:0005886">
    <property type="term" value="C:plasma membrane"/>
    <property type="evidence" value="ECO:0007669"/>
    <property type="project" value="TreeGrafter"/>
</dbReference>
<feature type="transmembrane region" description="Helical" evidence="1">
    <location>
        <begin position="92"/>
        <end position="115"/>
    </location>
</feature>
<protein>
    <submittedName>
        <fullName evidence="3">Uncharacterized protein</fullName>
    </submittedName>
</protein>
<dbReference type="Proteomes" id="UP000887540">
    <property type="component" value="Unplaced"/>
</dbReference>
<keyword evidence="2" id="KW-1185">Reference proteome</keyword>
<dbReference type="Pfam" id="PF10326">
    <property type="entry name" value="7TM_GPCR_Str"/>
    <property type="match status" value="1"/>
</dbReference>
<evidence type="ECO:0000256" key="1">
    <source>
        <dbReference type="SAM" id="Phobius"/>
    </source>
</evidence>
<accession>A0A914EAJ5</accession>
<reference evidence="3" key="1">
    <citation type="submission" date="2022-11" db="UniProtKB">
        <authorList>
            <consortium name="WormBaseParasite"/>
        </authorList>
    </citation>
    <scope>IDENTIFICATION</scope>
</reference>
<dbReference type="GO" id="GO:0042048">
    <property type="term" value="P:olfactory behavior"/>
    <property type="evidence" value="ECO:0007669"/>
    <property type="project" value="TreeGrafter"/>
</dbReference>
<sequence length="135" mass="15768">MFRPYLRTVHEINDTIAAAVALFSNVLLIFLIIKHTPKALEPYSRILLQTCAIDLIYTALIFVLKPHTEFTDGIFLLMINGFLEKVTSPWDFILNLTWCYALFFCMFAMPIPFYYRYVCVCRYNLTVLSIANHEI</sequence>
<dbReference type="GO" id="GO:0038022">
    <property type="term" value="F:G protein-coupled olfactory receptor activity"/>
    <property type="evidence" value="ECO:0007669"/>
    <property type="project" value="TreeGrafter"/>
</dbReference>
<evidence type="ECO:0000313" key="3">
    <source>
        <dbReference type="WBParaSite" id="ACRNAN_scaffold6471.g6671.t1"/>
    </source>
</evidence>